<sequence length="71" mass="8306">MSRKVNDQADGLRQQMKKHESETASLPPRSEVHKNRPKPIKLKLSFPLVRLLLILFFIIVVLVLSIPYWLQ</sequence>
<feature type="region of interest" description="Disordered" evidence="1">
    <location>
        <begin position="1"/>
        <end position="36"/>
    </location>
</feature>
<organism evidence="3 4">
    <name type="scientific">Halalkalibacter oceani</name>
    <dbReference type="NCBI Taxonomy" id="1653776"/>
    <lineage>
        <taxon>Bacteria</taxon>
        <taxon>Bacillati</taxon>
        <taxon>Bacillota</taxon>
        <taxon>Bacilli</taxon>
        <taxon>Bacillales</taxon>
        <taxon>Bacillaceae</taxon>
        <taxon>Halalkalibacter</taxon>
    </lineage>
</organism>
<evidence type="ECO:0000313" key="4">
    <source>
        <dbReference type="Proteomes" id="UP001139179"/>
    </source>
</evidence>
<dbReference type="Proteomes" id="UP001139179">
    <property type="component" value="Unassembled WGS sequence"/>
</dbReference>
<name>A0A9X2DMZ3_9BACI</name>
<protein>
    <submittedName>
        <fullName evidence="3">Uncharacterized protein</fullName>
    </submittedName>
</protein>
<evidence type="ECO:0000256" key="1">
    <source>
        <dbReference type="SAM" id="MobiDB-lite"/>
    </source>
</evidence>
<dbReference type="RefSeq" id="WP_251222443.1">
    <property type="nucleotide sequence ID" value="NZ_JAMBOL010000003.1"/>
</dbReference>
<dbReference type="EMBL" id="JAMBOL010000003">
    <property type="protein sequence ID" value="MCM3713639.1"/>
    <property type="molecule type" value="Genomic_DNA"/>
</dbReference>
<keyword evidence="2" id="KW-0472">Membrane</keyword>
<accession>A0A9X2DMZ3</accession>
<evidence type="ECO:0000256" key="2">
    <source>
        <dbReference type="SAM" id="Phobius"/>
    </source>
</evidence>
<gene>
    <name evidence="3" type="ORF">M3202_06045</name>
</gene>
<dbReference type="AlphaFoldDB" id="A0A9X2DMZ3"/>
<comment type="caution">
    <text evidence="3">The sequence shown here is derived from an EMBL/GenBank/DDBJ whole genome shotgun (WGS) entry which is preliminary data.</text>
</comment>
<keyword evidence="4" id="KW-1185">Reference proteome</keyword>
<reference evidence="3" key="1">
    <citation type="submission" date="2022-05" db="EMBL/GenBank/DDBJ databases">
        <title>Comparative Genomics of Spacecraft Associated Microbes.</title>
        <authorList>
            <person name="Tran M.T."/>
            <person name="Wright A."/>
            <person name="Seuylemezian A."/>
            <person name="Eisen J."/>
            <person name="Coil D."/>
        </authorList>
    </citation>
    <scope>NUCLEOTIDE SEQUENCE</scope>
    <source>
        <strain evidence="3">214.1.1</strain>
    </source>
</reference>
<proteinExistence type="predicted"/>
<keyword evidence="2" id="KW-1133">Transmembrane helix</keyword>
<feature type="transmembrane region" description="Helical" evidence="2">
    <location>
        <begin position="48"/>
        <end position="70"/>
    </location>
</feature>
<evidence type="ECO:0000313" key="3">
    <source>
        <dbReference type="EMBL" id="MCM3713639.1"/>
    </source>
</evidence>
<keyword evidence="2" id="KW-0812">Transmembrane</keyword>